<evidence type="ECO:0000313" key="1">
    <source>
        <dbReference type="EMBL" id="ENU41397.1"/>
    </source>
</evidence>
<comment type="caution">
    <text evidence="1">The sequence shown here is derived from an EMBL/GenBank/DDBJ whole genome shotgun (WGS) entry which is preliminary data.</text>
</comment>
<proteinExistence type="predicted"/>
<dbReference type="PATRIC" id="fig|520709.3.peg.3909"/>
<dbReference type="EMBL" id="APOO01000023">
    <property type="protein sequence ID" value="ENU41397.1"/>
    <property type="molecule type" value="Genomic_DNA"/>
</dbReference>
<gene>
    <name evidence="1" type="ORF">F985_03985</name>
</gene>
<name>N8S4Y4_9GAMM</name>
<dbReference type="Proteomes" id="UP000013065">
    <property type="component" value="Unassembled WGS sequence"/>
</dbReference>
<accession>N8S4Y4</accession>
<reference evidence="2" key="1">
    <citation type="submission" date="2013-02" db="EMBL/GenBank/DDBJ databases">
        <title>The Genome Sequence of Acinetobacter sp. NIPH 973.</title>
        <authorList>
            <consortium name="The Broad Institute Genome Sequencing Platform"/>
            <consortium name="The Broad Institute Genome Sequencing Center for Infectious Disease"/>
            <person name="Cerqueira G."/>
            <person name="Feldgarden M."/>
            <person name="Courvalin P."/>
            <person name="Perichon B."/>
            <person name="Grillot-Courvalin C."/>
            <person name="Clermont D."/>
            <person name="Rocha E."/>
            <person name="Yoon E.-J."/>
            <person name="Nemec A."/>
            <person name="Walker B."/>
            <person name="Young S.K."/>
            <person name="Zeng Q."/>
            <person name="Gargeya S."/>
            <person name="Fitzgerald M."/>
            <person name="Haas B."/>
            <person name="Abouelleil A."/>
            <person name="Alvarado L."/>
            <person name="Arachchi H.M."/>
            <person name="Berlin A.M."/>
            <person name="Chapman S.B."/>
            <person name="Dewar J."/>
            <person name="Goldberg J."/>
            <person name="Griggs A."/>
            <person name="Gujja S."/>
            <person name="Hansen M."/>
            <person name="Howarth C."/>
            <person name="Imamovic A."/>
            <person name="Larimer J."/>
            <person name="McCowan C."/>
            <person name="Murphy C."/>
            <person name="Neiman D."/>
            <person name="Pearson M."/>
            <person name="Priest M."/>
            <person name="Roberts A."/>
            <person name="Saif S."/>
            <person name="Shea T."/>
            <person name="Sisk P."/>
            <person name="Sykes S."/>
            <person name="Wortman J."/>
            <person name="Nusbaum C."/>
            <person name="Birren B."/>
        </authorList>
    </citation>
    <scope>NUCLEOTIDE SEQUENCE [LARGE SCALE GENOMIC DNA]</scope>
    <source>
        <strain evidence="2">NIPH 973</strain>
    </source>
</reference>
<sequence>MSAYFLKHHPISVKLSKESLAIFISQDYKIIVTTFYLKVVKNHYISTQV</sequence>
<reference evidence="1 2" key="2">
    <citation type="journal article" date="2015" name="Int. J. Syst. Evol. Microbiol.">
        <title>Acinetobacter seifertii sp. nov., a member of the Acinetobacter calcoaceticus-Acinetobacter baumannii complex isolated from human clinical specimens.</title>
        <authorList>
            <person name="Nemec A."/>
            <person name="Krizova L."/>
            <person name="Maixnerova M."/>
            <person name="Sedo O."/>
            <person name="Brisse S."/>
            <person name="Higgins P.G."/>
        </authorList>
    </citation>
    <scope>NUCLEOTIDE SEQUENCE [LARGE SCALE GENOMIC DNA]</scope>
    <source>
        <strain evidence="1 2">NIPH 973</strain>
    </source>
</reference>
<dbReference type="HOGENOM" id="CLU_3131245_0_0_6"/>
<protein>
    <submittedName>
        <fullName evidence="1">Uncharacterized protein</fullName>
    </submittedName>
</protein>
<evidence type="ECO:0000313" key="2">
    <source>
        <dbReference type="Proteomes" id="UP000013065"/>
    </source>
</evidence>
<organism evidence="1 2">
    <name type="scientific">Acinetobacter seifertii</name>
    <dbReference type="NCBI Taxonomy" id="1530123"/>
    <lineage>
        <taxon>Bacteria</taxon>
        <taxon>Pseudomonadati</taxon>
        <taxon>Pseudomonadota</taxon>
        <taxon>Gammaproteobacteria</taxon>
        <taxon>Moraxellales</taxon>
        <taxon>Moraxellaceae</taxon>
        <taxon>Acinetobacter</taxon>
        <taxon>Acinetobacter calcoaceticus/baumannii complex</taxon>
    </lineage>
</organism>
<dbReference type="AlphaFoldDB" id="N8S4Y4"/>